<evidence type="ECO:0000256" key="1">
    <source>
        <dbReference type="SAM" id="MobiDB-lite"/>
    </source>
</evidence>
<dbReference type="Proteomes" id="UP000266673">
    <property type="component" value="Unassembled WGS sequence"/>
</dbReference>
<protein>
    <submittedName>
        <fullName evidence="2">Uncharacterized protein</fullName>
    </submittedName>
</protein>
<dbReference type="OrthoDB" id="2429651at2759"/>
<feature type="region of interest" description="Disordered" evidence="1">
    <location>
        <begin position="306"/>
        <end position="347"/>
    </location>
</feature>
<sequence length="423" mass="47270">MADARRLPVLKLMAPALAKFPPYTGQEPPDDYFNKVIQSWAYLEGHMTVLKNANAGDFDNAVKCNILKSMIGVADNDAQVLGFLKSHLIGDFYTWMRIVNPAGINAFFTELKNMWLERGQNLSGRMPEESSQIANQVQALPSINPVSYSLPLVTPAPQQQGHTISLEDMQKATQNALVQQKTENQTLVKKVTELESQIAKQTAPQTVEPVRQPRGPPPSLQTEKGIFSTEDLERNYSIKPFQKPRLERIYSSNQNARIDRIELKVDKIGQMTSQFGSMMLENQSKKLVAKSNLTYRYFPSLIPSQFQYASPDSDDNEDSEGEYNEEENRWHAPSQLEKKTSTDSASEFGGVNDATINALGWKADKPSDFAIKGNSKHISESLGWYIDVPISVKDKDSKIVTSTGNFAHINNGESELMLCLGMT</sequence>
<feature type="compositionally biased region" description="Acidic residues" evidence="1">
    <location>
        <begin position="312"/>
        <end position="325"/>
    </location>
</feature>
<feature type="compositionally biased region" description="Basic and acidic residues" evidence="1">
    <location>
        <begin position="326"/>
        <end position="341"/>
    </location>
</feature>
<dbReference type="AlphaFoldDB" id="A0A397V9G0"/>
<feature type="region of interest" description="Disordered" evidence="1">
    <location>
        <begin position="199"/>
        <end position="223"/>
    </location>
</feature>
<gene>
    <name evidence="2" type="ORF">C2G38_2036683</name>
</gene>
<dbReference type="STRING" id="44941.A0A397V9G0"/>
<accession>A0A397V9G0</accession>
<comment type="caution">
    <text evidence="2">The sequence shown here is derived from an EMBL/GenBank/DDBJ whole genome shotgun (WGS) entry which is preliminary data.</text>
</comment>
<keyword evidence="3" id="KW-1185">Reference proteome</keyword>
<name>A0A397V9G0_9GLOM</name>
<dbReference type="EMBL" id="QKWP01000523">
    <property type="protein sequence ID" value="RIB18692.1"/>
    <property type="molecule type" value="Genomic_DNA"/>
</dbReference>
<reference evidence="2 3" key="1">
    <citation type="submission" date="2018-06" db="EMBL/GenBank/DDBJ databases">
        <title>Comparative genomics reveals the genomic features of Rhizophagus irregularis, R. cerebriforme, R. diaphanum and Gigaspora rosea, and their symbiotic lifestyle signature.</title>
        <authorList>
            <person name="Morin E."/>
            <person name="San Clemente H."/>
            <person name="Chen E.C.H."/>
            <person name="De La Providencia I."/>
            <person name="Hainaut M."/>
            <person name="Kuo A."/>
            <person name="Kohler A."/>
            <person name="Murat C."/>
            <person name="Tang N."/>
            <person name="Roy S."/>
            <person name="Loubradou J."/>
            <person name="Henrissat B."/>
            <person name="Grigoriev I.V."/>
            <person name="Corradi N."/>
            <person name="Roux C."/>
            <person name="Martin F.M."/>
        </authorList>
    </citation>
    <scope>NUCLEOTIDE SEQUENCE [LARGE SCALE GENOMIC DNA]</scope>
    <source>
        <strain evidence="2 3">DAOM 194757</strain>
    </source>
</reference>
<evidence type="ECO:0000313" key="2">
    <source>
        <dbReference type="EMBL" id="RIB18692.1"/>
    </source>
</evidence>
<evidence type="ECO:0000313" key="3">
    <source>
        <dbReference type="Proteomes" id="UP000266673"/>
    </source>
</evidence>
<proteinExistence type="predicted"/>
<organism evidence="2 3">
    <name type="scientific">Gigaspora rosea</name>
    <dbReference type="NCBI Taxonomy" id="44941"/>
    <lineage>
        <taxon>Eukaryota</taxon>
        <taxon>Fungi</taxon>
        <taxon>Fungi incertae sedis</taxon>
        <taxon>Mucoromycota</taxon>
        <taxon>Glomeromycotina</taxon>
        <taxon>Glomeromycetes</taxon>
        <taxon>Diversisporales</taxon>
        <taxon>Gigasporaceae</taxon>
        <taxon>Gigaspora</taxon>
    </lineage>
</organism>